<dbReference type="Pfam" id="PF01418">
    <property type="entry name" value="HTH_6"/>
    <property type="match status" value="1"/>
</dbReference>
<dbReference type="InterPro" id="IPR000281">
    <property type="entry name" value="HTH_RpiR"/>
</dbReference>
<evidence type="ECO:0000259" key="4">
    <source>
        <dbReference type="PROSITE" id="PS51071"/>
    </source>
</evidence>
<dbReference type="GO" id="GO:0003677">
    <property type="term" value="F:DNA binding"/>
    <property type="evidence" value="ECO:0007669"/>
    <property type="project" value="UniProtKB-KW"/>
</dbReference>
<sequence length="292" mass="30642">MASIVDLIARLREIEADGSRSDRRLATVVLGDLDFASKASIDDLAARAGVSEPTVTRFCRTLGTDGIRDFKFRLAQALAIGGAFLVPRPPAAEGRRIVDTIADAAIGAIEAMRASADPERIEAAAERLASARAVLAYGSGGSSSIAASEMQHRLFRLGIAVAAYSDGELQRMTASAAGRDTAIVAFSISGHVRPIVEAVTIARQYGASTIVVTAPASPLAEAGEIVVPFSIGEDDVALLRPSPTRYALIGCVDMLALATAEAMGPQVLERLRRIKQNINTLKHNDPGLPIGD</sequence>
<evidence type="ECO:0000256" key="2">
    <source>
        <dbReference type="ARBA" id="ARBA00023125"/>
    </source>
</evidence>
<dbReference type="PANTHER" id="PTHR30514">
    <property type="entry name" value="GLUCOKINASE"/>
    <property type="match status" value="1"/>
</dbReference>
<dbReference type="InterPro" id="IPR046348">
    <property type="entry name" value="SIS_dom_sf"/>
</dbReference>
<dbReference type="InterPro" id="IPR036388">
    <property type="entry name" value="WH-like_DNA-bd_sf"/>
</dbReference>
<evidence type="ECO:0000256" key="1">
    <source>
        <dbReference type="ARBA" id="ARBA00023015"/>
    </source>
</evidence>
<protein>
    <submittedName>
        <fullName evidence="6">DNA-binding MurR/RpiR family transcriptional regulator</fullName>
    </submittedName>
</protein>
<dbReference type="Pfam" id="PF01380">
    <property type="entry name" value="SIS"/>
    <property type="match status" value="1"/>
</dbReference>
<feature type="domain" description="SIS" evidence="5">
    <location>
        <begin position="124"/>
        <end position="265"/>
    </location>
</feature>
<proteinExistence type="predicted"/>
<keyword evidence="2 6" id="KW-0238">DNA-binding</keyword>
<reference evidence="6 7" key="1">
    <citation type="submission" date="2020-08" db="EMBL/GenBank/DDBJ databases">
        <title>Genomic Encyclopedia of Type Strains, Phase IV (KMG-IV): sequencing the most valuable type-strain genomes for metagenomic binning, comparative biology and taxonomic classification.</title>
        <authorList>
            <person name="Goeker M."/>
        </authorList>
    </citation>
    <scope>NUCLEOTIDE SEQUENCE [LARGE SCALE GENOMIC DNA]</scope>
    <source>
        <strain evidence="6 7">DSM 25966</strain>
    </source>
</reference>
<dbReference type="PROSITE" id="PS51464">
    <property type="entry name" value="SIS"/>
    <property type="match status" value="1"/>
</dbReference>
<keyword evidence="1" id="KW-0805">Transcription regulation</keyword>
<dbReference type="Proteomes" id="UP000553963">
    <property type="component" value="Unassembled WGS sequence"/>
</dbReference>
<keyword evidence="7" id="KW-1185">Reference proteome</keyword>
<comment type="caution">
    <text evidence="6">The sequence shown here is derived from an EMBL/GenBank/DDBJ whole genome shotgun (WGS) entry which is preliminary data.</text>
</comment>
<dbReference type="InterPro" id="IPR001347">
    <property type="entry name" value="SIS_dom"/>
</dbReference>
<dbReference type="PANTHER" id="PTHR30514:SF1">
    <property type="entry name" value="HTH-TYPE TRANSCRIPTIONAL REGULATOR HEXR-RELATED"/>
    <property type="match status" value="1"/>
</dbReference>
<dbReference type="EMBL" id="JACIDS010000005">
    <property type="protein sequence ID" value="MBB3933228.1"/>
    <property type="molecule type" value="Genomic_DNA"/>
</dbReference>
<dbReference type="Gene3D" id="3.40.50.10490">
    <property type="entry name" value="Glucose-6-phosphate isomerase like protein, domain 1"/>
    <property type="match status" value="1"/>
</dbReference>
<dbReference type="SUPFAM" id="SSF53697">
    <property type="entry name" value="SIS domain"/>
    <property type="match status" value="1"/>
</dbReference>
<dbReference type="InterPro" id="IPR035472">
    <property type="entry name" value="RpiR-like_SIS"/>
</dbReference>
<accession>A0A840AVN6</accession>
<dbReference type="InterPro" id="IPR047640">
    <property type="entry name" value="RpiR-like"/>
</dbReference>
<dbReference type="SUPFAM" id="SSF46689">
    <property type="entry name" value="Homeodomain-like"/>
    <property type="match status" value="1"/>
</dbReference>
<evidence type="ECO:0000313" key="7">
    <source>
        <dbReference type="Proteomes" id="UP000553963"/>
    </source>
</evidence>
<evidence type="ECO:0000313" key="6">
    <source>
        <dbReference type="EMBL" id="MBB3933228.1"/>
    </source>
</evidence>
<organism evidence="6 7">
    <name type="scientific">Kaistia hirudinis</name>
    <dbReference type="NCBI Taxonomy" id="1293440"/>
    <lineage>
        <taxon>Bacteria</taxon>
        <taxon>Pseudomonadati</taxon>
        <taxon>Pseudomonadota</taxon>
        <taxon>Alphaproteobacteria</taxon>
        <taxon>Hyphomicrobiales</taxon>
        <taxon>Kaistiaceae</taxon>
        <taxon>Kaistia</taxon>
    </lineage>
</organism>
<evidence type="ECO:0000259" key="5">
    <source>
        <dbReference type="PROSITE" id="PS51464"/>
    </source>
</evidence>
<dbReference type="RefSeq" id="WP_183400865.1">
    <property type="nucleotide sequence ID" value="NZ_JACIDS010000005.1"/>
</dbReference>
<dbReference type="CDD" id="cd05013">
    <property type="entry name" value="SIS_RpiR"/>
    <property type="match status" value="1"/>
</dbReference>
<feature type="domain" description="HTH rpiR-type" evidence="4">
    <location>
        <begin position="5"/>
        <end position="81"/>
    </location>
</feature>
<name>A0A840AVN6_9HYPH</name>
<dbReference type="GO" id="GO:0003700">
    <property type="term" value="F:DNA-binding transcription factor activity"/>
    <property type="evidence" value="ECO:0007669"/>
    <property type="project" value="InterPro"/>
</dbReference>
<dbReference type="AlphaFoldDB" id="A0A840AVN6"/>
<gene>
    <name evidence="6" type="ORF">GGR25_004292</name>
</gene>
<dbReference type="InterPro" id="IPR009057">
    <property type="entry name" value="Homeodomain-like_sf"/>
</dbReference>
<evidence type="ECO:0000256" key="3">
    <source>
        <dbReference type="ARBA" id="ARBA00023163"/>
    </source>
</evidence>
<dbReference type="GO" id="GO:0097367">
    <property type="term" value="F:carbohydrate derivative binding"/>
    <property type="evidence" value="ECO:0007669"/>
    <property type="project" value="InterPro"/>
</dbReference>
<keyword evidence="3" id="KW-0804">Transcription</keyword>
<dbReference type="Gene3D" id="1.10.10.10">
    <property type="entry name" value="Winged helix-like DNA-binding domain superfamily/Winged helix DNA-binding domain"/>
    <property type="match status" value="1"/>
</dbReference>
<dbReference type="PROSITE" id="PS00356">
    <property type="entry name" value="HTH_LACI_1"/>
    <property type="match status" value="1"/>
</dbReference>
<dbReference type="GO" id="GO:1901135">
    <property type="term" value="P:carbohydrate derivative metabolic process"/>
    <property type="evidence" value="ECO:0007669"/>
    <property type="project" value="InterPro"/>
</dbReference>
<dbReference type="PROSITE" id="PS51071">
    <property type="entry name" value="HTH_RPIR"/>
    <property type="match status" value="1"/>
</dbReference>